<sequence length="113" mass="12189">MTLDFTRPNAFTSNPKSAEIEFAKDNFSVSLGSSFMSSTITGDGNVSNGKLGLSFFLAPAPTVSDAKPPLSMAPFKKRCHEHDHFDDTSCKFPPQDLIPVPTSAIAPKEGKIR</sequence>
<gene>
    <name evidence="1" type="ORF">DVH24_034284</name>
</gene>
<name>A0A498IZ50_MALDO</name>
<evidence type="ECO:0000313" key="1">
    <source>
        <dbReference type="EMBL" id="RXH87384.1"/>
    </source>
</evidence>
<organism evidence="1 2">
    <name type="scientific">Malus domestica</name>
    <name type="common">Apple</name>
    <name type="synonym">Pyrus malus</name>
    <dbReference type="NCBI Taxonomy" id="3750"/>
    <lineage>
        <taxon>Eukaryota</taxon>
        <taxon>Viridiplantae</taxon>
        <taxon>Streptophyta</taxon>
        <taxon>Embryophyta</taxon>
        <taxon>Tracheophyta</taxon>
        <taxon>Spermatophyta</taxon>
        <taxon>Magnoliopsida</taxon>
        <taxon>eudicotyledons</taxon>
        <taxon>Gunneridae</taxon>
        <taxon>Pentapetalae</taxon>
        <taxon>rosids</taxon>
        <taxon>fabids</taxon>
        <taxon>Rosales</taxon>
        <taxon>Rosaceae</taxon>
        <taxon>Amygdaloideae</taxon>
        <taxon>Maleae</taxon>
        <taxon>Malus</taxon>
    </lineage>
</organism>
<reference evidence="1 2" key="1">
    <citation type="submission" date="2018-10" db="EMBL/GenBank/DDBJ databases">
        <title>A high-quality apple genome assembly.</title>
        <authorList>
            <person name="Hu J."/>
        </authorList>
    </citation>
    <scope>NUCLEOTIDE SEQUENCE [LARGE SCALE GENOMIC DNA]</scope>
    <source>
        <strain evidence="2">cv. HFTH1</strain>
        <tissue evidence="1">Young leaf</tissue>
    </source>
</reference>
<protein>
    <submittedName>
        <fullName evidence="1">Uncharacterized protein</fullName>
    </submittedName>
</protein>
<accession>A0A498IZ50</accession>
<keyword evidence="2" id="KW-1185">Reference proteome</keyword>
<evidence type="ECO:0000313" key="2">
    <source>
        <dbReference type="Proteomes" id="UP000290289"/>
    </source>
</evidence>
<dbReference type="Proteomes" id="UP000290289">
    <property type="component" value="Chromosome 10"/>
</dbReference>
<comment type="caution">
    <text evidence="1">The sequence shown here is derived from an EMBL/GenBank/DDBJ whole genome shotgun (WGS) entry which is preliminary data.</text>
</comment>
<proteinExistence type="predicted"/>
<dbReference type="AlphaFoldDB" id="A0A498IZ50"/>
<dbReference type="EMBL" id="RDQH01000336">
    <property type="protein sequence ID" value="RXH87384.1"/>
    <property type="molecule type" value="Genomic_DNA"/>
</dbReference>